<dbReference type="EMBL" id="JAWDGP010000361">
    <property type="protein sequence ID" value="KAK3801185.1"/>
    <property type="molecule type" value="Genomic_DNA"/>
</dbReference>
<name>A0AAE1B7V1_9GAST</name>
<keyword evidence="2" id="KW-1185">Reference proteome</keyword>
<protein>
    <submittedName>
        <fullName evidence="1">Uncharacterized protein</fullName>
    </submittedName>
</protein>
<dbReference type="Proteomes" id="UP001283361">
    <property type="component" value="Unassembled WGS sequence"/>
</dbReference>
<reference evidence="1" key="1">
    <citation type="journal article" date="2023" name="G3 (Bethesda)">
        <title>A reference genome for the long-term kleptoplast-retaining sea slug Elysia crispata morphotype clarki.</title>
        <authorList>
            <person name="Eastman K.E."/>
            <person name="Pendleton A.L."/>
            <person name="Shaikh M.A."/>
            <person name="Suttiyut T."/>
            <person name="Ogas R."/>
            <person name="Tomko P."/>
            <person name="Gavelis G."/>
            <person name="Widhalm J.R."/>
            <person name="Wisecaver J.H."/>
        </authorList>
    </citation>
    <scope>NUCLEOTIDE SEQUENCE</scope>
    <source>
        <strain evidence="1">ECLA1</strain>
    </source>
</reference>
<gene>
    <name evidence="1" type="ORF">RRG08_028195</name>
</gene>
<sequence length="80" mass="8717">MAPEILCDVIRESRKTGLNHFVEDKLTLGLPVLPCDSMSAASKRTWTWVDLSTSRTVQTKCSGLNTWLVGTPTDPSAPGQ</sequence>
<evidence type="ECO:0000313" key="2">
    <source>
        <dbReference type="Proteomes" id="UP001283361"/>
    </source>
</evidence>
<proteinExistence type="predicted"/>
<evidence type="ECO:0000313" key="1">
    <source>
        <dbReference type="EMBL" id="KAK3801185.1"/>
    </source>
</evidence>
<accession>A0AAE1B7V1</accession>
<dbReference type="AlphaFoldDB" id="A0AAE1B7V1"/>
<organism evidence="1 2">
    <name type="scientific">Elysia crispata</name>
    <name type="common">lettuce slug</name>
    <dbReference type="NCBI Taxonomy" id="231223"/>
    <lineage>
        <taxon>Eukaryota</taxon>
        <taxon>Metazoa</taxon>
        <taxon>Spiralia</taxon>
        <taxon>Lophotrochozoa</taxon>
        <taxon>Mollusca</taxon>
        <taxon>Gastropoda</taxon>
        <taxon>Heterobranchia</taxon>
        <taxon>Euthyneura</taxon>
        <taxon>Panpulmonata</taxon>
        <taxon>Sacoglossa</taxon>
        <taxon>Placobranchoidea</taxon>
        <taxon>Plakobranchidae</taxon>
        <taxon>Elysia</taxon>
    </lineage>
</organism>
<comment type="caution">
    <text evidence="1">The sequence shown here is derived from an EMBL/GenBank/DDBJ whole genome shotgun (WGS) entry which is preliminary data.</text>
</comment>